<accession>A0A5C6DT90</accession>
<keyword evidence="2" id="KW-1185">Reference proteome</keyword>
<dbReference type="Proteomes" id="UP000315471">
    <property type="component" value="Unassembled WGS sequence"/>
</dbReference>
<evidence type="ECO:0000313" key="1">
    <source>
        <dbReference type="EMBL" id="TWU39978.1"/>
    </source>
</evidence>
<proteinExistence type="predicted"/>
<protein>
    <submittedName>
        <fullName evidence="1">Uncharacterized protein</fullName>
    </submittedName>
</protein>
<reference evidence="1 2" key="1">
    <citation type="submission" date="2019-02" db="EMBL/GenBank/DDBJ databases">
        <title>Deep-cultivation of Planctomycetes and their phenomic and genomic characterization uncovers novel biology.</title>
        <authorList>
            <person name="Wiegand S."/>
            <person name="Jogler M."/>
            <person name="Boedeker C."/>
            <person name="Pinto D."/>
            <person name="Vollmers J."/>
            <person name="Rivas-Marin E."/>
            <person name="Kohn T."/>
            <person name="Peeters S.H."/>
            <person name="Heuer A."/>
            <person name="Rast P."/>
            <person name="Oberbeckmann S."/>
            <person name="Bunk B."/>
            <person name="Jeske O."/>
            <person name="Meyerdierks A."/>
            <person name="Storesund J.E."/>
            <person name="Kallscheuer N."/>
            <person name="Luecker S."/>
            <person name="Lage O.M."/>
            <person name="Pohl T."/>
            <person name="Merkel B.J."/>
            <person name="Hornburger P."/>
            <person name="Mueller R.-W."/>
            <person name="Bruemmer F."/>
            <person name="Labrenz M."/>
            <person name="Spormann A.M."/>
            <person name="Op Den Camp H."/>
            <person name="Overmann J."/>
            <person name="Amann R."/>
            <person name="Jetten M.S.M."/>
            <person name="Mascher T."/>
            <person name="Medema M.H."/>
            <person name="Devos D.P."/>
            <person name="Kaster A.-K."/>
            <person name="Ovreas L."/>
            <person name="Rohde M."/>
            <person name="Galperin M.Y."/>
            <person name="Jogler C."/>
        </authorList>
    </citation>
    <scope>NUCLEOTIDE SEQUENCE [LARGE SCALE GENOMIC DNA]</scope>
    <source>
        <strain evidence="1 2">Q31b</strain>
    </source>
</reference>
<evidence type="ECO:0000313" key="2">
    <source>
        <dbReference type="Proteomes" id="UP000315471"/>
    </source>
</evidence>
<name>A0A5C6DT90_9BACT</name>
<gene>
    <name evidence="1" type="ORF">Q31b_32940</name>
</gene>
<dbReference type="EMBL" id="SJPY01000005">
    <property type="protein sequence ID" value="TWU39978.1"/>
    <property type="molecule type" value="Genomic_DNA"/>
</dbReference>
<dbReference type="AlphaFoldDB" id="A0A5C6DT90"/>
<sequence length="188" mass="22069">MREAFLSKLVFQTFSGYVASQFKKMQTDIRGSGRVKWKHVIQAIRDRHHRGESLLRTKREDRVFYEPGKHWFRTWSAALEAAGHPTSKRESYTADQVLLRIIDLYEREKPITFASHGDDKLCRSAKKHIGGWRREVESLGLGNELRKSRTDRQVLEAIWVRRAEGHLLFRAYEEDPSRFRAASKHFGD</sequence>
<comment type="caution">
    <text evidence="1">The sequence shown here is derived from an EMBL/GenBank/DDBJ whole genome shotgun (WGS) entry which is preliminary data.</text>
</comment>
<organism evidence="1 2">
    <name type="scientific">Novipirellula aureliae</name>
    <dbReference type="NCBI Taxonomy" id="2527966"/>
    <lineage>
        <taxon>Bacteria</taxon>
        <taxon>Pseudomonadati</taxon>
        <taxon>Planctomycetota</taxon>
        <taxon>Planctomycetia</taxon>
        <taxon>Pirellulales</taxon>
        <taxon>Pirellulaceae</taxon>
        <taxon>Novipirellula</taxon>
    </lineage>
</organism>